<name>A0ABR0X3Y0_REHGL</name>
<dbReference type="Proteomes" id="UP001318860">
    <property type="component" value="Unassembled WGS sequence"/>
</dbReference>
<protein>
    <recommendedName>
        <fullName evidence="3">Retrotransposon Copia-like N-terminal domain-containing protein</fullName>
    </recommendedName>
</protein>
<dbReference type="PANTHER" id="PTHR47481">
    <property type="match status" value="1"/>
</dbReference>
<evidence type="ECO:0000313" key="2">
    <source>
        <dbReference type="Proteomes" id="UP001318860"/>
    </source>
</evidence>
<dbReference type="Pfam" id="PF14223">
    <property type="entry name" value="Retrotran_gag_2"/>
    <property type="match status" value="1"/>
</dbReference>
<keyword evidence="2" id="KW-1185">Reference proteome</keyword>
<organism evidence="1 2">
    <name type="scientific">Rehmannia glutinosa</name>
    <name type="common">Chinese foxglove</name>
    <dbReference type="NCBI Taxonomy" id="99300"/>
    <lineage>
        <taxon>Eukaryota</taxon>
        <taxon>Viridiplantae</taxon>
        <taxon>Streptophyta</taxon>
        <taxon>Embryophyta</taxon>
        <taxon>Tracheophyta</taxon>
        <taxon>Spermatophyta</taxon>
        <taxon>Magnoliopsida</taxon>
        <taxon>eudicotyledons</taxon>
        <taxon>Gunneridae</taxon>
        <taxon>Pentapetalae</taxon>
        <taxon>asterids</taxon>
        <taxon>lamiids</taxon>
        <taxon>Lamiales</taxon>
        <taxon>Orobanchaceae</taxon>
        <taxon>Rehmannieae</taxon>
        <taxon>Rehmannia</taxon>
    </lineage>
</organism>
<evidence type="ECO:0008006" key="3">
    <source>
        <dbReference type="Google" id="ProtNLM"/>
    </source>
</evidence>
<proteinExistence type="predicted"/>
<dbReference type="EMBL" id="JABTTQ020000005">
    <property type="protein sequence ID" value="KAK6154372.1"/>
    <property type="molecule type" value="Genomic_DNA"/>
</dbReference>
<sequence length="183" mass="20584">MASASTSSSPSSISSIILPNFTTLTIRFDRSNYVFWRAQLLATTRAHGFDGFLNGTAFPPPQLISEVASTSLDSIFNPEYILWLRKDQFLFSWLLSSISESMLGHITRCTTSAKIWSVLANLFQNQSRSRIMHLRLLLQTTKKADSSIDDYLLKMQGIADQLQAAGQNISDDDLILYVSWFGY</sequence>
<reference evidence="1 2" key="1">
    <citation type="journal article" date="2021" name="Comput. Struct. Biotechnol. J.">
        <title>De novo genome assembly of the potent medicinal plant Rehmannia glutinosa using nanopore technology.</title>
        <authorList>
            <person name="Ma L."/>
            <person name="Dong C."/>
            <person name="Song C."/>
            <person name="Wang X."/>
            <person name="Zheng X."/>
            <person name="Niu Y."/>
            <person name="Chen S."/>
            <person name="Feng W."/>
        </authorList>
    </citation>
    <scope>NUCLEOTIDE SEQUENCE [LARGE SCALE GENOMIC DNA]</scope>
    <source>
        <strain evidence="1">DH-2019</strain>
    </source>
</reference>
<accession>A0ABR0X3Y0</accession>
<dbReference type="PANTHER" id="PTHR47481:SF31">
    <property type="entry name" value="OS01G0873500 PROTEIN"/>
    <property type="match status" value="1"/>
</dbReference>
<evidence type="ECO:0000313" key="1">
    <source>
        <dbReference type="EMBL" id="KAK6154372.1"/>
    </source>
</evidence>
<gene>
    <name evidence="1" type="ORF">DH2020_008620</name>
</gene>
<comment type="caution">
    <text evidence="1">The sequence shown here is derived from an EMBL/GenBank/DDBJ whole genome shotgun (WGS) entry which is preliminary data.</text>
</comment>